<accession>A0A2S7BWI9</accession>
<gene>
    <name evidence="1" type="ORF">XdyCFBP7245_22030</name>
</gene>
<name>A0A2S7BWI9_9XANT</name>
<comment type="caution">
    <text evidence="1">The sequence shown here is derived from an EMBL/GenBank/DDBJ whole genome shotgun (WGS) entry which is preliminary data.</text>
</comment>
<reference evidence="1 2" key="1">
    <citation type="submission" date="2016-08" db="EMBL/GenBank/DDBJ databases">
        <authorList>
            <person name="Seilhamer J.J."/>
        </authorList>
    </citation>
    <scope>NUCLEOTIDE SEQUENCE [LARGE SCALE GENOMIC DNA]</scope>
    <source>
        <strain evidence="1 2">CFBP7245</strain>
    </source>
</reference>
<dbReference type="Pfam" id="PF07661">
    <property type="entry name" value="MORN_2"/>
    <property type="match status" value="2"/>
</dbReference>
<sequence>MSDPDVLHIAEIYYPSGALRSRYARYLSGDGTRWVRHGLCVGYHENGPVSSEGCYEHGLEHGEWSDYHSNGQLAARGNYDRGSETGIWSYRDPEGNLEATEYK</sequence>
<dbReference type="AlphaFoldDB" id="A0A2S7BWI9"/>
<protein>
    <recommendedName>
        <fullName evidence="3">MORN repeat protein</fullName>
    </recommendedName>
</protein>
<organism evidence="1 2">
    <name type="scientific">Xanthomonas dyei</name>
    <dbReference type="NCBI Taxonomy" id="743699"/>
    <lineage>
        <taxon>Bacteria</taxon>
        <taxon>Pseudomonadati</taxon>
        <taxon>Pseudomonadota</taxon>
        <taxon>Gammaproteobacteria</taxon>
        <taxon>Lysobacterales</taxon>
        <taxon>Lysobacteraceae</taxon>
        <taxon>Xanthomonas</taxon>
    </lineage>
</organism>
<dbReference type="Proteomes" id="UP000238908">
    <property type="component" value="Unassembled WGS sequence"/>
</dbReference>
<dbReference type="InterPro" id="IPR011652">
    <property type="entry name" value="MORN_2"/>
</dbReference>
<proteinExistence type="predicted"/>
<dbReference type="RefSeq" id="WP_104617525.1">
    <property type="nucleotide sequence ID" value="NZ_CP167817.1"/>
</dbReference>
<evidence type="ECO:0000313" key="1">
    <source>
        <dbReference type="EMBL" id="PPU49975.1"/>
    </source>
</evidence>
<dbReference type="EMBL" id="MDEE01000063">
    <property type="protein sequence ID" value="PPU49975.1"/>
    <property type="molecule type" value="Genomic_DNA"/>
</dbReference>
<evidence type="ECO:0000313" key="2">
    <source>
        <dbReference type="Proteomes" id="UP000238908"/>
    </source>
</evidence>
<dbReference type="Gene3D" id="3.90.930.1">
    <property type="match status" value="1"/>
</dbReference>
<dbReference type="SUPFAM" id="SSF82185">
    <property type="entry name" value="Histone H3 K4-specific methyltransferase SET7/9 N-terminal domain"/>
    <property type="match status" value="1"/>
</dbReference>
<evidence type="ECO:0008006" key="3">
    <source>
        <dbReference type="Google" id="ProtNLM"/>
    </source>
</evidence>